<evidence type="ECO:0000313" key="2">
    <source>
        <dbReference type="EMBL" id="AFM04837.1"/>
    </source>
</evidence>
<feature type="transmembrane region" description="Helical" evidence="1">
    <location>
        <begin position="12"/>
        <end position="30"/>
    </location>
</feature>
<evidence type="ECO:0000313" key="3">
    <source>
        <dbReference type="Proteomes" id="UP000006054"/>
    </source>
</evidence>
<dbReference type="eggNOG" id="ENOG5033HVY">
    <property type="taxonomic scope" value="Bacteria"/>
</dbReference>
<dbReference type="HOGENOM" id="CLU_1044899_0_0_10"/>
<keyword evidence="1" id="KW-0472">Membrane</keyword>
<dbReference type="AlphaFoldDB" id="I4ALK2"/>
<protein>
    <submittedName>
        <fullName evidence="2">Uncharacterized protein</fullName>
    </submittedName>
</protein>
<feature type="transmembrane region" description="Helical" evidence="1">
    <location>
        <begin position="79"/>
        <end position="100"/>
    </location>
</feature>
<feature type="transmembrane region" description="Helical" evidence="1">
    <location>
        <begin position="36"/>
        <end position="58"/>
    </location>
</feature>
<organism evidence="2 3">
    <name type="scientific">Bernardetia litoralis (strain ATCC 23117 / DSM 6794 / NBRC 15988 / NCIMB 1366 / Fx l1 / Sio-4)</name>
    <name type="common">Flexibacter litoralis</name>
    <dbReference type="NCBI Taxonomy" id="880071"/>
    <lineage>
        <taxon>Bacteria</taxon>
        <taxon>Pseudomonadati</taxon>
        <taxon>Bacteroidota</taxon>
        <taxon>Cytophagia</taxon>
        <taxon>Cytophagales</taxon>
        <taxon>Bernardetiaceae</taxon>
        <taxon>Bernardetia</taxon>
    </lineage>
</organism>
<feature type="transmembrane region" description="Helical" evidence="1">
    <location>
        <begin position="112"/>
        <end position="130"/>
    </location>
</feature>
<accession>I4ALK2</accession>
<dbReference type="KEGG" id="fli:Fleli_2472"/>
<sequence length="266" mass="30845">MKIPISKQLIEILILPCISITGIGISEIYSTRQEKIKLYLVFIIVFGILTLLLSWFLLDKKIEFKDNEKVCKTDRLLRLPFSSFSTFIISIISFFCLVAGLAKVFEEKNFSIGLPMLLISLLIIILTIIASEHPKVWFSDTFNMDDMMQKIKNTTQENISAYQDGIFSYTDNSFTIQLDSDTKCINWDDIKLIIAYKIDQYTIDCIVIEVHLANTFITINEQTIGYMKFMDTASNKLNNFKKDWFTTVAFPAFETNLTIIYEQYRE</sequence>
<evidence type="ECO:0000256" key="1">
    <source>
        <dbReference type="SAM" id="Phobius"/>
    </source>
</evidence>
<reference evidence="3" key="1">
    <citation type="submission" date="2012-06" db="EMBL/GenBank/DDBJ databases">
        <title>The complete genome of Flexibacter litoralis DSM 6794.</title>
        <authorList>
            <person name="Lucas S."/>
            <person name="Copeland A."/>
            <person name="Lapidus A."/>
            <person name="Glavina del Rio T."/>
            <person name="Dalin E."/>
            <person name="Tice H."/>
            <person name="Bruce D."/>
            <person name="Goodwin L."/>
            <person name="Pitluck S."/>
            <person name="Peters L."/>
            <person name="Ovchinnikova G."/>
            <person name="Lu M."/>
            <person name="Kyrpides N."/>
            <person name="Mavromatis K."/>
            <person name="Ivanova N."/>
            <person name="Brettin T."/>
            <person name="Detter J.C."/>
            <person name="Han C."/>
            <person name="Larimer F."/>
            <person name="Land M."/>
            <person name="Hauser L."/>
            <person name="Markowitz V."/>
            <person name="Cheng J.-F."/>
            <person name="Hugenholtz P."/>
            <person name="Woyke T."/>
            <person name="Wu D."/>
            <person name="Spring S."/>
            <person name="Lang E."/>
            <person name="Kopitz M."/>
            <person name="Brambilla E."/>
            <person name="Klenk H.-P."/>
            <person name="Eisen J.A."/>
        </authorList>
    </citation>
    <scope>NUCLEOTIDE SEQUENCE [LARGE SCALE GENOMIC DNA]</scope>
    <source>
        <strain evidence="3">ATCC 23117 / DSM 6794 / NBRC 15988 / NCIMB 1366 / Sio-4</strain>
    </source>
</reference>
<keyword evidence="1" id="KW-1133">Transmembrane helix</keyword>
<proteinExistence type="predicted"/>
<dbReference type="EMBL" id="CP003345">
    <property type="protein sequence ID" value="AFM04837.1"/>
    <property type="molecule type" value="Genomic_DNA"/>
</dbReference>
<dbReference type="OrthoDB" id="1353806at2"/>
<gene>
    <name evidence="2" type="ordered locus">Fleli_2472</name>
</gene>
<keyword evidence="1" id="KW-0812">Transmembrane</keyword>
<dbReference type="RefSeq" id="WP_014798274.1">
    <property type="nucleotide sequence ID" value="NC_018018.1"/>
</dbReference>
<dbReference type="STRING" id="880071.Fleli_2472"/>
<dbReference type="Proteomes" id="UP000006054">
    <property type="component" value="Chromosome"/>
</dbReference>
<name>I4ALK2_BERLS</name>
<keyword evidence="3" id="KW-1185">Reference proteome</keyword>